<dbReference type="EC" id="3.2.1.-" evidence="5"/>
<organism evidence="5 6">
    <name type="scientific">Brevundimonas balnearis</name>
    <dbReference type="NCBI Taxonomy" id="1572858"/>
    <lineage>
        <taxon>Bacteria</taxon>
        <taxon>Pseudomonadati</taxon>
        <taxon>Pseudomonadota</taxon>
        <taxon>Alphaproteobacteria</taxon>
        <taxon>Caulobacterales</taxon>
        <taxon>Caulobacteraceae</taxon>
        <taxon>Brevundimonas</taxon>
    </lineage>
</organism>
<dbReference type="SUPFAM" id="SSF51126">
    <property type="entry name" value="Pectin lyase-like"/>
    <property type="match status" value="1"/>
</dbReference>
<evidence type="ECO:0000313" key="6">
    <source>
        <dbReference type="Proteomes" id="UP001589906"/>
    </source>
</evidence>
<dbReference type="EMBL" id="JBHLSW010000004">
    <property type="protein sequence ID" value="MFC0633525.1"/>
    <property type="molecule type" value="Genomic_DNA"/>
</dbReference>
<reference evidence="5 6" key="1">
    <citation type="submission" date="2024-09" db="EMBL/GenBank/DDBJ databases">
        <authorList>
            <person name="Sun Q."/>
            <person name="Mori K."/>
        </authorList>
    </citation>
    <scope>NUCLEOTIDE SEQUENCE [LARGE SCALE GENOMIC DNA]</scope>
    <source>
        <strain evidence="5 6">NCAIM B.02621</strain>
    </source>
</reference>
<keyword evidence="3 4" id="KW-0326">Glycosidase</keyword>
<comment type="similarity">
    <text evidence="1 4">Belongs to the glycosyl hydrolase 28 family.</text>
</comment>
<dbReference type="Pfam" id="PF00295">
    <property type="entry name" value="Glyco_hydro_28"/>
    <property type="match status" value="1"/>
</dbReference>
<accession>A0ABV6R1N3</accession>
<dbReference type="Proteomes" id="UP001589906">
    <property type="component" value="Unassembled WGS sequence"/>
</dbReference>
<keyword evidence="6" id="KW-1185">Reference proteome</keyword>
<comment type="caution">
    <text evidence="5">The sequence shown here is derived from an EMBL/GenBank/DDBJ whole genome shotgun (WGS) entry which is preliminary data.</text>
</comment>
<dbReference type="InterPro" id="IPR011050">
    <property type="entry name" value="Pectin_lyase_fold/virulence"/>
</dbReference>
<evidence type="ECO:0000256" key="2">
    <source>
        <dbReference type="ARBA" id="ARBA00022801"/>
    </source>
</evidence>
<evidence type="ECO:0000256" key="1">
    <source>
        <dbReference type="ARBA" id="ARBA00008834"/>
    </source>
</evidence>
<keyword evidence="2 4" id="KW-0378">Hydrolase</keyword>
<dbReference type="PANTHER" id="PTHR31339">
    <property type="entry name" value="PECTIN LYASE-RELATED"/>
    <property type="match status" value="1"/>
</dbReference>
<dbReference type="Gene3D" id="2.160.20.10">
    <property type="entry name" value="Single-stranded right-handed beta-helix, Pectin lyase-like"/>
    <property type="match status" value="1"/>
</dbReference>
<dbReference type="PANTHER" id="PTHR31339:SF9">
    <property type="entry name" value="PLASMIN AND FIBRONECTIN-BINDING PROTEIN A"/>
    <property type="match status" value="1"/>
</dbReference>
<dbReference type="InterPro" id="IPR006311">
    <property type="entry name" value="TAT_signal"/>
</dbReference>
<evidence type="ECO:0000256" key="3">
    <source>
        <dbReference type="ARBA" id="ARBA00023295"/>
    </source>
</evidence>
<dbReference type="InterPro" id="IPR012334">
    <property type="entry name" value="Pectin_lyas_fold"/>
</dbReference>
<gene>
    <name evidence="5" type="ORF">ACFFGE_06500</name>
</gene>
<dbReference type="PROSITE" id="PS51257">
    <property type="entry name" value="PROKAR_LIPOPROTEIN"/>
    <property type="match status" value="1"/>
</dbReference>
<name>A0ABV6R1N3_9CAUL</name>
<evidence type="ECO:0000313" key="5">
    <source>
        <dbReference type="EMBL" id="MFC0633525.1"/>
    </source>
</evidence>
<dbReference type="GO" id="GO:0016798">
    <property type="term" value="F:hydrolase activity, acting on glycosyl bonds"/>
    <property type="evidence" value="ECO:0007669"/>
    <property type="project" value="UniProtKB-KW"/>
</dbReference>
<sequence length="453" mass="49541">MNAATRRSLLAGGLVAGLGGCGSIARPAADSWSRADAIVAGIQSPRIPARETRITEHGARTGAHDALPAVLAAIGSIADAGGGRVILPAGEWRLDGPIHLRSGVELHVEAGAVVRFTPEARFYPTVFTRWEGTEVFNHSPLIYGRGLTDVAVTGAGRFEGGGRDYWFTWRPEQRPDQTLLRQMGAEGVPVSDRVFGLGRKLRPAFLQFIDCRRVLIEGPTFADSPFWVIHPVYCDHVTVRRIGVVSKHLNSDGCDPDSCTNVLIEGCRFDVSDDCVAVKSGRDQDGWRVARPSRAIVVQDCEMRTDIAAAFAIGSEMSGGANDIWVRRLAVPHAEHALYFKANLDRGGVIERIRIKDVAVEKTESLIHFTTDYHSWRGGNFPPTYRDFRVEDVRCVEAEQALRIAGVPSAPVQDVLLRNVSCDRATEPDLIRDTRRLRLEGVRVNGRAVTAPA</sequence>
<dbReference type="RefSeq" id="WP_376835438.1">
    <property type="nucleotide sequence ID" value="NZ_JBHLSW010000004.1"/>
</dbReference>
<dbReference type="PROSITE" id="PS51318">
    <property type="entry name" value="TAT"/>
    <property type="match status" value="1"/>
</dbReference>
<evidence type="ECO:0000256" key="4">
    <source>
        <dbReference type="RuleBase" id="RU361169"/>
    </source>
</evidence>
<dbReference type="InterPro" id="IPR000743">
    <property type="entry name" value="Glyco_hydro_28"/>
</dbReference>
<proteinExistence type="inferred from homology"/>
<dbReference type="InterPro" id="IPR051801">
    <property type="entry name" value="GH28_Enzymes"/>
</dbReference>
<protein>
    <submittedName>
        <fullName evidence="5">Glycoside hydrolase family 28 protein</fullName>
        <ecNumber evidence="5">3.2.1.-</ecNumber>
    </submittedName>
</protein>